<reference evidence="1" key="1">
    <citation type="journal article" date="2019" name="PLoS Negl. Trop. Dis.">
        <title>Revisiting the worldwide diversity of Leptospira species in the environment.</title>
        <authorList>
            <person name="Vincent A.T."/>
            <person name="Schiettekatte O."/>
            <person name="Bourhy P."/>
            <person name="Veyrier F.J."/>
            <person name="Picardeau M."/>
        </authorList>
    </citation>
    <scope>NUCLEOTIDE SEQUENCE [LARGE SCALE GENOMIC DNA]</scope>
    <source>
        <strain evidence="1">SSW15</strain>
    </source>
</reference>
<dbReference type="EMBL" id="RQET01000004">
    <property type="protein sequence ID" value="TGK11504.1"/>
    <property type="molecule type" value="Genomic_DNA"/>
</dbReference>
<comment type="caution">
    <text evidence="1">The sequence shown here is derived from an EMBL/GenBank/DDBJ whole genome shotgun (WGS) entry which is preliminary data.</text>
</comment>
<dbReference type="InterPro" id="IPR005624">
    <property type="entry name" value="PduO/GlcC-like"/>
</dbReference>
<name>A0A4R9GFP7_9LEPT</name>
<keyword evidence="2" id="KW-1185">Reference proteome</keyword>
<dbReference type="InterPro" id="IPR038084">
    <property type="entry name" value="PduO/GlcC-like_sf"/>
</dbReference>
<dbReference type="Pfam" id="PF03928">
    <property type="entry name" value="HbpS-like"/>
    <property type="match status" value="1"/>
</dbReference>
<dbReference type="Gene3D" id="3.30.450.150">
    <property type="entry name" value="Haem-degrading domain"/>
    <property type="match status" value="1"/>
</dbReference>
<dbReference type="RefSeq" id="WP_135766910.1">
    <property type="nucleotide sequence ID" value="NZ_RQET01000004.1"/>
</dbReference>
<dbReference type="Proteomes" id="UP000298458">
    <property type="component" value="Unassembled WGS sequence"/>
</dbReference>
<evidence type="ECO:0000313" key="2">
    <source>
        <dbReference type="Proteomes" id="UP000298458"/>
    </source>
</evidence>
<dbReference type="SUPFAM" id="SSF143744">
    <property type="entry name" value="GlcG-like"/>
    <property type="match status" value="1"/>
</dbReference>
<dbReference type="OrthoDB" id="9778896at2"/>
<proteinExistence type="predicted"/>
<organism evidence="1 2">
    <name type="scientific">Leptospira fletcheri</name>
    <dbReference type="NCBI Taxonomy" id="2484981"/>
    <lineage>
        <taxon>Bacteria</taxon>
        <taxon>Pseudomonadati</taxon>
        <taxon>Spirochaetota</taxon>
        <taxon>Spirochaetia</taxon>
        <taxon>Leptospirales</taxon>
        <taxon>Leptospiraceae</taxon>
        <taxon>Leptospira</taxon>
    </lineage>
</organism>
<dbReference type="PANTHER" id="PTHR34309">
    <property type="entry name" value="SLR1406 PROTEIN"/>
    <property type="match status" value="1"/>
</dbReference>
<dbReference type="AlphaFoldDB" id="A0A4R9GFP7"/>
<dbReference type="InterPro" id="IPR052517">
    <property type="entry name" value="GlcG_carb_metab_protein"/>
</dbReference>
<gene>
    <name evidence="1" type="ORF">EHO60_04145</name>
</gene>
<sequence>MTKKENLVSKAVPAILLSSGLLFFGIISSLESQTQQPLMYGSPINLEQARKVISAAQAEARKNNWLMAIAIVDTGGNLVLFERLDGTQIGSIEIARLKAVTANNFKRPSKSLEEAIAAGGIGLRLLAIQGIAPLEGGELILLDGKIIGAIGVSGAQSVQDGQVARAGTAALKQ</sequence>
<protein>
    <submittedName>
        <fullName evidence="1">Heme-binding protein</fullName>
    </submittedName>
</protein>
<evidence type="ECO:0000313" key="1">
    <source>
        <dbReference type="EMBL" id="TGK11504.1"/>
    </source>
</evidence>
<accession>A0A4R9GFP7</accession>
<dbReference type="PANTHER" id="PTHR34309:SF1">
    <property type="entry name" value="PROTEIN GLCG"/>
    <property type="match status" value="1"/>
</dbReference>